<name>A0A5J4TLJ6_9EUKA</name>
<organism evidence="1 2">
    <name type="scientific">Streblomastix strix</name>
    <dbReference type="NCBI Taxonomy" id="222440"/>
    <lineage>
        <taxon>Eukaryota</taxon>
        <taxon>Metamonada</taxon>
        <taxon>Preaxostyla</taxon>
        <taxon>Oxymonadida</taxon>
        <taxon>Streblomastigidae</taxon>
        <taxon>Streblomastix</taxon>
    </lineage>
</organism>
<evidence type="ECO:0000313" key="1">
    <source>
        <dbReference type="EMBL" id="KAA6359178.1"/>
    </source>
</evidence>
<reference evidence="1 2" key="1">
    <citation type="submission" date="2019-03" db="EMBL/GenBank/DDBJ databases">
        <title>Single cell metagenomics reveals metabolic interactions within the superorganism composed of flagellate Streblomastix strix and complex community of Bacteroidetes bacteria on its surface.</title>
        <authorList>
            <person name="Treitli S.C."/>
            <person name="Kolisko M."/>
            <person name="Husnik F."/>
            <person name="Keeling P."/>
            <person name="Hampl V."/>
        </authorList>
    </citation>
    <scope>NUCLEOTIDE SEQUENCE [LARGE SCALE GENOMIC DNA]</scope>
    <source>
        <strain evidence="1">ST1C</strain>
    </source>
</reference>
<dbReference type="AlphaFoldDB" id="A0A5J4TLJ6"/>
<proteinExistence type="predicted"/>
<evidence type="ECO:0000313" key="2">
    <source>
        <dbReference type="Proteomes" id="UP000324800"/>
    </source>
</evidence>
<gene>
    <name evidence="1" type="ORF">EZS28_045295</name>
</gene>
<sequence>MAKLQEQGINNQIIYRRINDLCRPSIIFDACVIKECKTAKSGTITSFQVLESGGVILHSEKSQTRCNFHSTPSNSDTFLPLWLREKEIQIEGSGLIIAYGKTSPTIKADGIQFVEQELVLNGQGENESSIIQKNTSQILLIVENSKLNSSGLTVELWGAKASLIRSQGNGMSIIDGLRVNGRKLEGAFVQGSIFEVISGGLSLINIQIKDVNVIENNQGRISENQLRNKMKGLIEMKENAQVLYIEKIFITDVNIEQTEKINNWSSIMMNGGHLKLRDSTFLGETYTSVGIAI</sequence>
<feature type="non-terminal residue" evidence="1">
    <location>
        <position position="293"/>
    </location>
</feature>
<accession>A0A5J4TLJ6</accession>
<comment type="caution">
    <text evidence="1">The sequence shown here is derived from an EMBL/GenBank/DDBJ whole genome shotgun (WGS) entry which is preliminary data.</text>
</comment>
<dbReference type="EMBL" id="SNRW01028791">
    <property type="protein sequence ID" value="KAA6359178.1"/>
    <property type="molecule type" value="Genomic_DNA"/>
</dbReference>
<protein>
    <recommendedName>
        <fullName evidence="3">Right handed beta helix domain-containing protein</fullName>
    </recommendedName>
</protein>
<evidence type="ECO:0008006" key="3">
    <source>
        <dbReference type="Google" id="ProtNLM"/>
    </source>
</evidence>
<dbReference type="Proteomes" id="UP000324800">
    <property type="component" value="Unassembled WGS sequence"/>
</dbReference>